<gene>
    <name evidence="4" type="ORF">AX774_g411</name>
</gene>
<reference evidence="5" key="1">
    <citation type="submission" date="2017-01" db="EMBL/GenBank/DDBJ databases">
        <authorList>
            <person name="Wang Y."/>
            <person name="White M."/>
            <person name="Kvist S."/>
            <person name="Moncalvo J.-M."/>
        </authorList>
    </citation>
    <scope>NUCLEOTIDE SEQUENCE [LARGE SCALE GENOMIC DNA]</scope>
    <source>
        <strain evidence="5">COL-18-3</strain>
    </source>
</reference>
<dbReference type="InterPro" id="IPR012677">
    <property type="entry name" value="Nucleotide-bd_a/b_plait_sf"/>
</dbReference>
<dbReference type="SUPFAM" id="SSF54928">
    <property type="entry name" value="RNA-binding domain, RBD"/>
    <property type="match status" value="1"/>
</dbReference>
<protein>
    <submittedName>
        <fullName evidence="4">RNA-binding protein 8A</fullName>
    </submittedName>
</protein>
<dbReference type="OrthoDB" id="15688at2759"/>
<keyword evidence="1" id="KW-0694">RNA-binding</keyword>
<dbReference type="PANTHER" id="PTHR45894">
    <property type="entry name" value="RNA-BINDING PROTEIN 8A"/>
    <property type="match status" value="1"/>
</dbReference>
<dbReference type="GO" id="GO:0003723">
    <property type="term" value="F:RNA binding"/>
    <property type="evidence" value="ECO:0007669"/>
    <property type="project" value="UniProtKB-UniRule"/>
</dbReference>
<evidence type="ECO:0000313" key="4">
    <source>
        <dbReference type="EMBL" id="OMH86030.1"/>
    </source>
</evidence>
<feature type="compositionally biased region" description="Basic and acidic residues" evidence="2">
    <location>
        <begin position="145"/>
        <end position="159"/>
    </location>
</feature>
<dbReference type="GO" id="GO:0005737">
    <property type="term" value="C:cytoplasm"/>
    <property type="evidence" value="ECO:0007669"/>
    <property type="project" value="InterPro"/>
</dbReference>
<evidence type="ECO:0000259" key="3">
    <source>
        <dbReference type="PROSITE" id="PS50102"/>
    </source>
</evidence>
<proteinExistence type="predicted"/>
<dbReference type="Gene3D" id="3.30.70.330">
    <property type="match status" value="1"/>
</dbReference>
<dbReference type="Pfam" id="PF00076">
    <property type="entry name" value="RRM_1"/>
    <property type="match status" value="1"/>
</dbReference>
<dbReference type="InterPro" id="IPR000504">
    <property type="entry name" value="RRM_dom"/>
</dbReference>
<dbReference type="EMBL" id="LSSK01000021">
    <property type="protein sequence ID" value="OMH86030.1"/>
    <property type="molecule type" value="Genomic_DNA"/>
</dbReference>
<keyword evidence="5" id="KW-1185">Reference proteome</keyword>
<dbReference type="InterPro" id="IPR035979">
    <property type="entry name" value="RBD_domain_sf"/>
</dbReference>
<evidence type="ECO:0000256" key="1">
    <source>
        <dbReference type="PROSITE-ProRule" id="PRU00176"/>
    </source>
</evidence>
<name>A0A1R1PYJ4_ZANCU</name>
<comment type="caution">
    <text evidence="4">The sequence shown here is derived from an EMBL/GenBank/DDBJ whole genome shotgun (WGS) entry which is preliminary data.</text>
</comment>
<dbReference type="InterPro" id="IPR008111">
    <property type="entry name" value="RNA-bd_8"/>
</dbReference>
<dbReference type="AlphaFoldDB" id="A0A1R1PYJ4"/>
<dbReference type="PROSITE" id="PS50102">
    <property type="entry name" value="RRM"/>
    <property type="match status" value="1"/>
</dbReference>
<sequence>MDTTEMEIESLAPVEIQNNEFGTSHDEPKEEKAVDVVIEQPQRCKFLSQLLVLILTNKKRNEACIHEEAREEDLLDAFGEYGEIKNIHLNLDRRTGFVKGYALLEFGTYKEARELVEKANDTKLLGQTIRTSFAFVSQDDEEEEASHNGHSYRDGSDGNRRRRERARGKGSFGRDNDRFSRSPARR</sequence>
<accession>A0A1R1PYJ4</accession>
<organism evidence="4 5">
    <name type="scientific">Zancudomyces culisetae</name>
    <name type="common">Gut fungus</name>
    <name type="synonym">Smittium culisetae</name>
    <dbReference type="NCBI Taxonomy" id="1213189"/>
    <lineage>
        <taxon>Eukaryota</taxon>
        <taxon>Fungi</taxon>
        <taxon>Fungi incertae sedis</taxon>
        <taxon>Zoopagomycota</taxon>
        <taxon>Kickxellomycotina</taxon>
        <taxon>Harpellomycetes</taxon>
        <taxon>Harpellales</taxon>
        <taxon>Legeriomycetaceae</taxon>
        <taxon>Zancudomyces</taxon>
    </lineage>
</organism>
<evidence type="ECO:0000313" key="5">
    <source>
        <dbReference type="Proteomes" id="UP000188320"/>
    </source>
</evidence>
<dbReference type="SMART" id="SM00360">
    <property type="entry name" value="RRM"/>
    <property type="match status" value="1"/>
</dbReference>
<feature type="domain" description="RRM" evidence="3">
    <location>
        <begin position="48"/>
        <end position="136"/>
    </location>
</feature>
<dbReference type="Proteomes" id="UP000188320">
    <property type="component" value="Unassembled WGS sequence"/>
</dbReference>
<feature type="region of interest" description="Disordered" evidence="2">
    <location>
        <begin position="136"/>
        <end position="186"/>
    </location>
</feature>
<dbReference type="GO" id="GO:0006396">
    <property type="term" value="P:RNA processing"/>
    <property type="evidence" value="ECO:0007669"/>
    <property type="project" value="InterPro"/>
</dbReference>
<evidence type="ECO:0000256" key="2">
    <source>
        <dbReference type="SAM" id="MobiDB-lite"/>
    </source>
</evidence>
<dbReference type="GO" id="GO:0005634">
    <property type="term" value="C:nucleus"/>
    <property type="evidence" value="ECO:0007669"/>
    <property type="project" value="InterPro"/>
</dbReference>